<sequence>MANSLLPWNSRMEMSGAAATGGFRVADLDTKSPSEQQERGHEAVKQRVRKNGKSTSSTQKKPPQRGLGVAQLERLRLQERWKKITEFDHAQLTPHNIHDHQHQYQYQFPFPLADHQNGVSGPYSRFAPINHGGFTSDDGHSNSQSSVLHPYKLASGAFPAIAGTPAGVRPMFSEQFQMDRLRVAAQEPRFQSENPHLYETSKELSSTKTQNHQNLTMHCWSDECDICKKKHIHGGSLGSNFNVGQRKYPDISDRRDYLGWTLGTNKPINREQQRDLGVHLNPATFRAPRIHEEEGVSAIHPQGKAVGDSSGLMEYEFFPQKGNPSVNHSSTSSSNNGVGGCSSYTDFFLTGVAAAGAAGEASVSAHTTNSLDLSLKLSC</sequence>
<dbReference type="GO" id="GO:0003700">
    <property type="term" value="F:DNA-binding transcription factor activity"/>
    <property type="evidence" value="ECO:0007669"/>
    <property type="project" value="InterPro"/>
</dbReference>
<dbReference type="Proteomes" id="UP001141806">
    <property type="component" value="Unassembled WGS sequence"/>
</dbReference>
<dbReference type="PANTHER" id="PTHR33388:SF2">
    <property type="entry name" value="PROTEIN SPOROCYTELESS"/>
    <property type="match status" value="1"/>
</dbReference>
<dbReference type="PANTHER" id="PTHR33388">
    <property type="entry name" value="OS01G0212500 PROTEIN"/>
    <property type="match status" value="1"/>
</dbReference>
<keyword evidence="6" id="KW-1185">Reference proteome</keyword>
<keyword evidence="2" id="KW-0805">Transcription regulation</keyword>
<evidence type="ECO:0000256" key="1">
    <source>
        <dbReference type="ARBA" id="ARBA00022491"/>
    </source>
</evidence>
<proteinExistence type="predicted"/>
<dbReference type="AlphaFoldDB" id="A0A9Q0KUE9"/>
<keyword evidence="3" id="KW-0804">Transcription</keyword>
<evidence type="ECO:0000313" key="6">
    <source>
        <dbReference type="Proteomes" id="UP001141806"/>
    </source>
</evidence>
<evidence type="ECO:0000313" key="5">
    <source>
        <dbReference type="EMBL" id="KAJ4976886.1"/>
    </source>
</evidence>
<dbReference type="Pfam" id="PF08744">
    <property type="entry name" value="NOZZLE"/>
    <property type="match status" value="1"/>
</dbReference>
<gene>
    <name evidence="5" type="ORF">NE237_001992</name>
</gene>
<organism evidence="5 6">
    <name type="scientific">Protea cynaroides</name>
    <dbReference type="NCBI Taxonomy" id="273540"/>
    <lineage>
        <taxon>Eukaryota</taxon>
        <taxon>Viridiplantae</taxon>
        <taxon>Streptophyta</taxon>
        <taxon>Embryophyta</taxon>
        <taxon>Tracheophyta</taxon>
        <taxon>Spermatophyta</taxon>
        <taxon>Magnoliopsida</taxon>
        <taxon>Proteales</taxon>
        <taxon>Proteaceae</taxon>
        <taxon>Protea</taxon>
    </lineage>
</organism>
<comment type="caution">
    <text evidence="5">The sequence shown here is derived from an EMBL/GenBank/DDBJ whole genome shotgun (WGS) entry which is preliminary data.</text>
</comment>
<protein>
    <submittedName>
        <fullName evidence="5">Uncharacterized protein</fullName>
    </submittedName>
</protein>
<accession>A0A9Q0KUE9</accession>
<evidence type="ECO:0000256" key="4">
    <source>
        <dbReference type="SAM" id="MobiDB-lite"/>
    </source>
</evidence>
<dbReference type="InterPro" id="IPR040356">
    <property type="entry name" value="SPEAR"/>
</dbReference>
<keyword evidence="1" id="KW-0678">Repressor</keyword>
<evidence type="ECO:0000256" key="2">
    <source>
        <dbReference type="ARBA" id="ARBA00023015"/>
    </source>
</evidence>
<reference evidence="5" key="1">
    <citation type="journal article" date="2023" name="Plant J.">
        <title>The genome of the king protea, Protea cynaroides.</title>
        <authorList>
            <person name="Chang J."/>
            <person name="Duong T.A."/>
            <person name="Schoeman C."/>
            <person name="Ma X."/>
            <person name="Roodt D."/>
            <person name="Barker N."/>
            <person name="Li Z."/>
            <person name="Van de Peer Y."/>
            <person name="Mizrachi E."/>
        </authorList>
    </citation>
    <scope>NUCLEOTIDE SEQUENCE</scope>
    <source>
        <tissue evidence="5">Young leaves</tissue>
    </source>
</reference>
<dbReference type="EMBL" id="JAMYWD010000003">
    <property type="protein sequence ID" value="KAJ4976886.1"/>
    <property type="molecule type" value="Genomic_DNA"/>
</dbReference>
<dbReference type="OrthoDB" id="1917522at2759"/>
<name>A0A9Q0KUE9_9MAGN</name>
<dbReference type="InterPro" id="IPR014855">
    <property type="entry name" value="NOZZLE"/>
</dbReference>
<feature type="region of interest" description="Disordered" evidence="4">
    <location>
        <begin position="23"/>
        <end position="70"/>
    </location>
</feature>
<evidence type="ECO:0000256" key="3">
    <source>
        <dbReference type="ARBA" id="ARBA00023163"/>
    </source>
</evidence>
<feature type="compositionally biased region" description="Basic and acidic residues" evidence="4">
    <location>
        <begin position="26"/>
        <end position="45"/>
    </location>
</feature>